<dbReference type="Proteomes" id="UP000215086">
    <property type="component" value="Chromosome"/>
</dbReference>
<reference evidence="4 5" key="1">
    <citation type="journal article" name="Front. Microbiol.">
        <title>Sugar Metabolism of the First Thermophilic Planctomycete Thermogutta terrifontis: Comparative Genomic and Transcriptomic Approaches.</title>
        <authorList>
            <person name="Elcheninov A.G."/>
            <person name="Menzel P."/>
            <person name="Gudbergsdottir S.R."/>
            <person name="Slesarev A.I."/>
            <person name="Kadnikov V.V."/>
            <person name="Krogh A."/>
            <person name="Bonch-Osmolovskaya E.A."/>
            <person name="Peng X."/>
            <person name="Kublanov I.V."/>
        </authorList>
    </citation>
    <scope>NUCLEOTIDE SEQUENCE [LARGE SCALE GENOMIC DNA]</scope>
    <source>
        <strain evidence="4 5">R1</strain>
    </source>
</reference>
<dbReference type="SUPFAM" id="SSF53756">
    <property type="entry name" value="UDP-Glycosyltransferase/glycogen phosphorylase"/>
    <property type="match status" value="1"/>
</dbReference>
<feature type="domain" description="Glycosyl transferase family 1" evidence="2">
    <location>
        <begin position="165"/>
        <end position="317"/>
    </location>
</feature>
<dbReference type="PANTHER" id="PTHR46401">
    <property type="entry name" value="GLYCOSYLTRANSFERASE WBBK-RELATED"/>
    <property type="match status" value="1"/>
</dbReference>
<gene>
    <name evidence="4" type="ORF">THTE_3051</name>
</gene>
<dbReference type="Pfam" id="PF00534">
    <property type="entry name" value="Glycos_transf_1"/>
    <property type="match status" value="1"/>
</dbReference>
<evidence type="ECO:0000256" key="1">
    <source>
        <dbReference type="ARBA" id="ARBA00022679"/>
    </source>
</evidence>
<proteinExistence type="predicted"/>
<dbReference type="InterPro" id="IPR001296">
    <property type="entry name" value="Glyco_trans_1"/>
</dbReference>
<accession>A0A286RI55</accession>
<dbReference type="PANTHER" id="PTHR46401:SF2">
    <property type="entry name" value="GLYCOSYLTRANSFERASE WBBK-RELATED"/>
    <property type="match status" value="1"/>
</dbReference>
<organism evidence="4 5">
    <name type="scientific">Thermogutta terrifontis</name>
    <dbReference type="NCBI Taxonomy" id="1331910"/>
    <lineage>
        <taxon>Bacteria</taxon>
        <taxon>Pseudomonadati</taxon>
        <taxon>Planctomycetota</taxon>
        <taxon>Planctomycetia</taxon>
        <taxon>Pirellulales</taxon>
        <taxon>Thermoguttaceae</taxon>
        <taxon>Thermogutta</taxon>
    </lineage>
</organism>
<dbReference type="GO" id="GO:0016757">
    <property type="term" value="F:glycosyltransferase activity"/>
    <property type="evidence" value="ECO:0007669"/>
    <property type="project" value="InterPro"/>
</dbReference>
<evidence type="ECO:0000259" key="2">
    <source>
        <dbReference type="Pfam" id="PF00534"/>
    </source>
</evidence>
<sequence>MRYLRTHHPELPLETHFCCLSGLPGTLDEVARGLGCQVHLLPLRSPGFIARFLKLLRDGRYDVVHSHVHHPSGLITLLAKTAGVPCRVVHFRSIDDGRPPGFARRMLVRLWKHLIDRSATHILGVSRCALQASWCPDWTGDNRCQVIYNGIDLGRFPDLMDRVARERLFEQLQLPSDMRVLVHVGRDTPAKNHKRLLSIFSELKKSLPQAVLLLVGDLAQNSSLLGEVRQHGVEGSVRFLGRRDDVPFILAAADLMVFPSLWEGMPGAVLESLAVGTPVVASDILPHREIAEQFPGCIWLVPLEESDKTWAERITQVPQPTPATRLAARSAFLAGPFSLQRAAEQLLNIWCSARADKNLFHVELGSHGKTTAEQRRAA</sequence>
<dbReference type="AlphaFoldDB" id="A0A286RI55"/>
<dbReference type="EMBL" id="CP018477">
    <property type="protein sequence ID" value="ASV75653.1"/>
    <property type="molecule type" value="Genomic_DNA"/>
</dbReference>
<protein>
    <submittedName>
        <fullName evidence="4">Glycosyl transferase, group 1</fullName>
    </submittedName>
</protein>
<dbReference type="Gene3D" id="3.40.50.2000">
    <property type="entry name" value="Glycogen Phosphorylase B"/>
    <property type="match status" value="2"/>
</dbReference>
<evidence type="ECO:0000259" key="3">
    <source>
        <dbReference type="Pfam" id="PF13579"/>
    </source>
</evidence>
<evidence type="ECO:0000313" key="4">
    <source>
        <dbReference type="EMBL" id="ASV75653.1"/>
    </source>
</evidence>
<name>A0A286RI55_9BACT</name>
<dbReference type="KEGG" id="ttf:THTE_3051"/>
<feature type="domain" description="Glycosyltransferase subfamily 4-like N-terminal" evidence="3">
    <location>
        <begin position="21"/>
        <end position="131"/>
    </location>
</feature>
<dbReference type="InterPro" id="IPR028098">
    <property type="entry name" value="Glyco_trans_4-like_N"/>
</dbReference>
<dbReference type="Pfam" id="PF13579">
    <property type="entry name" value="Glyco_trans_4_4"/>
    <property type="match status" value="1"/>
</dbReference>
<keyword evidence="5" id="KW-1185">Reference proteome</keyword>
<evidence type="ECO:0000313" key="5">
    <source>
        <dbReference type="Proteomes" id="UP000215086"/>
    </source>
</evidence>
<keyword evidence="1 4" id="KW-0808">Transferase</keyword>